<dbReference type="GO" id="GO:0005886">
    <property type="term" value="C:plasma membrane"/>
    <property type="evidence" value="ECO:0007669"/>
    <property type="project" value="UniProtKB-SubCell"/>
</dbReference>
<dbReference type="RefSeq" id="WP_235009070.1">
    <property type="nucleotide sequence ID" value="NZ_FNVQ01000001.1"/>
</dbReference>
<sequence length="301" mass="34128">MFSENGQAFVMFGVRGKTRVSMGDPVASNEQNLVDLIWDFKTQASRDQGHATFYQVHKTNIHHYIDANFALLKLGEEALVDLPGFALEGSRRARLRQAHNRAKRDGLSFELLATPHTDSLLDELKTISDEWLTDKGVREKGFSLGFFDRDYLKRSPLALVRQNGEICAFANVLTTDTHHTATIDLMRHRNSADSSTMDYLFIELMLALKERGYAWFSLGMAPLSGLTERASAPLWDRFGMLIYKRGKRFYNFEGLHKFKEKFDPVWEPRYLATDKRGVSPYLALADVGALAGGGFSGMFRK</sequence>
<dbReference type="EMBL" id="FNVQ01000001">
    <property type="protein sequence ID" value="SEG17528.1"/>
    <property type="molecule type" value="Genomic_DNA"/>
</dbReference>
<dbReference type="InterPro" id="IPR051211">
    <property type="entry name" value="PG_lysyltransferase"/>
</dbReference>
<keyword evidence="3" id="KW-0812">Transmembrane</keyword>
<dbReference type="InterPro" id="IPR024320">
    <property type="entry name" value="LPG_synthase_C"/>
</dbReference>
<evidence type="ECO:0000256" key="4">
    <source>
        <dbReference type="ARBA" id="ARBA00022989"/>
    </source>
</evidence>
<feature type="domain" description="Phosphatidylglycerol lysyltransferase C-terminal" evidence="6">
    <location>
        <begin position="2"/>
        <end position="272"/>
    </location>
</feature>
<protein>
    <submittedName>
        <fullName evidence="7">Phosphatidylglycerol lysyltransferase</fullName>
    </submittedName>
</protein>
<dbReference type="SUPFAM" id="SSF55729">
    <property type="entry name" value="Acyl-CoA N-acyltransferases (Nat)"/>
    <property type="match status" value="1"/>
</dbReference>
<keyword evidence="4" id="KW-1133">Transmembrane helix</keyword>
<keyword evidence="2" id="KW-1003">Cell membrane</keyword>
<dbReference type="GO" id="GO:0055091">
    <property type="term" value="P:phospholipid homeostasis"/>
    <property type="evidence" value="ECO:0007669"/>
    <property type="project" value="TreeGrafter"/>
</dbReference>
<dbReference type="PANTHER" id="PTHR34697">
    <property type="entry name" value="PHOSPHATIDYLGLYCEROL LYSYLTRANSFERASE"/>
    <property type="match status" value="1"/>
</dbReference>
<evidence type="ECO:0000313" key="8">
    <source>
        <dbReference type="Proteomes" id="UP000236745"/>
    </source>
</evidence>
<evidence type="ECO:0000256" key="3">
    <source>
        <dbReference type="ARBA" id="ARBA00022692"/>
    </source>
</evidence>
<evidence type="ECO:0000256" key="2">
    <source>
        <dbReference type="ARBA" id="ARBA00022475"/>
    </source>
</evidence>
<keyword evidence="5" id="KW-0472">Membrane</keyword>
<name>A0A1H5Y0R5_9GAMM</name>
<evidence type="ECO:0000256" key="1">
    <source>
        <dbReference type="ARBA" id="ARBA00004651"/>
    </source>
</evidence>
<proteinExistence type="predicted"/>
<evidence type="ECO:0000256" key="5">
    <source>
        <dbReference type="ARBA" id="ARBA00023136"/>
    </source>
</evidence>
<keyword evidence="8" id="KW-1185">Reference proteome</keyword>
<dbReference type="GO" id="GO:0016755">
    <property type="term" value="F:aminoacyltransferase activity"/>
    <property type="evidence" value="ECO:0007669"/>
    <property type="project" value="TreeGrafter"/>
</dbReference>
<evidence type="ECO:0000259" key="6">
    <source>
        <dbReference type="Pfam" id="PF09924"/>
    </source>
</evidence>
<reference evidence="7 8" key="1">
    <citation type="submission" date="2016-10" db="EMBL/GenBank/DDBJ databases">
        <authorList>
            <person name="de Groot N.N."/>
        </authorList>
    </citation>
    <scope>NUCLEOTIDE SEQUENCE [LARGE SCALE GENOMIC DNA]</scope>
    <source>
        <strain evidence="7 8">DSM 22012</strain>
    </source>
</reference>
<keyword evidence="7" id="KW-0808">Transferase</keyword>
<accession>A0A1H5Y0R5</accession>
<comment type="subcellular location">
    <subcellularLocation>
        <location evidence="1">Cell membrane</location>
        <topology evidence="1">Multi-pass membrane protein</topology>
    </subcellularLocation>
</comment>
<gene>
    <name evidence="7" type="ORF">SAMN05444390_1011572</name>
</gene>
<dbReference type="PANTHER" id="PTHR34697:SF2">
    <property type="entry name" value="PHOSPHATIDYLGLYCEROL LYSYLTRANSFERASE"/>
    <property type="match status" value="1"/>
</dbReference>
<dbReference type="Gene3D" id="3.40.630.30">
    <property type="match status" value="1"/>
</dbReference>
<evidence type="ECO:0000313" key="7">
    <source>
        <dbReference type="EMBL" id="SEG17528.1"/>
    </source>
</evidence>
<organism evidence="7 8">
    <name type="scientific">Marinobacterium lutimaris</name>
    <dbReference type="NCBI Taxonomy" id="568106"/>
    <lineage>
        <taxon>Bacteria</taxon>
        <taxon>Pseudomonadati</taxon>
        <taxon>Pseudomonadota</taxon>
        <taxon>Gammaproteobacteria</taxon>
        <taxon>Oceanospirillales</taxon>
        <taxon>Oceanospirillaceae</taxon>
        <taxon>Marinobacterium</taxon>
    </lineage>
</organism>
<dbReference type="Proteomes" id="UP000236745">
    <property type="component" value="Unassembled WGS sequence"/>
</dbReference>
<dbReference type="AlphaFoldDB" id="A0A1H5Y0R5"/>
<dbReference type="InterPro" id="IPR016181">
    <property type="entry name" value="Acyl_CoA_acyltransferase"/>
</dbReference>
<dbReference type="Pfam" id="PF09924">
    <property type="entry name" value="LPG_synthase_C"/>
    <property type="match status" value="1"/>
</dbReference>